<accession>A0A9D0ZTI1</accession>
<dbReference type="PRINTS" id="PR00036">
    <property type="entry name" value="HTHLACI"/>
</dbReference>
<dbReference type="InterPro" id="IPR000843">
    <property type="entry name" value="HTH_LacI"/>
</dbReference>
<dbReference type="PROSITE" id="PS50932">
    <property type="entry name" value="HTH_LACI_2"/>
    <property type="match status" value="1"/>
</dbReference>
<dbReference type="InterPro" id="IPR046335">
    <property type="entry name" value="LacI/GalR-like_sensor"/>
</dbReference>
<dbReference type="InterPro" id="IPR028082">
    <property type="entry name" value="Peripla_BP_I"/>
</dbReference>
<evidence type="ECO:0000256" key="1">
    <source>
        <dbReference type="ARBA" id="ARBA00023015"/>
    </source>
</evidence>
<proteinExistence type="predicted"/>
<dbReference type="InterPro" id="IPR010982">
    <property type="entry name" value="Lambda_DNA-bd_dom_sf"/>
</dbReference>
<dbReference type="GO" id="GO:0003700">
    <property type="term" value="F:DNA-binding transcription factor activity"/>
    <property type="evidence" value="ECO:0007669"/>
    <property type="project" value="TreeGrafter"/>
</dbReference>
<dbReference type="CDD" id="cd06267">
    <property type="entry name" value="PBP1_LacI_sugar_binding-like"/>
    <property type="match status" value="1"/>
</dbReference>
<evidence type="ECO:0000256" key="2">
    <source>
        <dbReference type="ARBA" id="ARBA00023125"/>
    </source>
</evidence>
<evidence type="ECO:0000256" key="3">
    <source>
        <dbReference type="ARBA" id="ARBA00023163"/>
    </source>
</evidence>
<comment type="caution">
    <text evidence="5">The sequence shown here is derived from an EMBL/GenBank/DDBJ whole genome shotgun (WGS) entry which is preliminary data.</text>
</comment>
<dbReference type="PANTHER" id="PTHR30146:SF149">
    <property type="entry name" value="HTH-TYPE TRANSCRIPTIONAL REGULATOR EBGR"/>
    <property type="match status" value="1"/>
</dbReference>
<evidence type="ECO:0000313" key="6">
    <source>
        <dbReference type="Proteomes" id="UP000886886"/>
    </source>
</evidence>
<dbReference type="AlphaFoldDB" id="A0A9D0ZTI1"/>
<dbReference type="PANTHER" id="PTHR30146">
    <property type="entry name" value="LACI-RELATED TRANSCRIPTIONAL REPRESSOR"/>
    <property type="match status" value="1"/>
</dbReference>
<dbReference type="Proteomes" id="UP000886886">
    <property type="component" value="Unassembled WGS sequence"/>
</dbReference>
<reference evidence="5" key="1">
    <citation type="submission" date="2020-10" db="EMBL/GenBank/DDBJ databases">
        <authorList>
            <person name="Gilroy R."/>
        </authorList>
    </citation>
    <scope>NUCLEOTIDE SEQUENCE</scope>
    <source>
        <strain evidence="5">ChiSjej3B21-11622</strain>
    </source>
</reference>
<dbReference type="PROSITE" id="PS00356">
    <property type="entry name" value="HTH_LACI_1"/>
    <property type="match status" value="1"/>
</dbReference>
<keyword evidence="2 5" id="KW-0238">DNA-binding</keyword>
<dbReference type="SUPFAM" id="SSF47413">
    <property type="entry name" value="lambda repressor-like DNA-binding domains"/>
    <property type="match status" value="1"/>
</dbReference>
<dbReference type="Gene3D" id="3.40.50.2300">
    <property type="match status" value="2"/>
</dbReference>
<evidence type="ECO:0000313" key="5">
    <source>
        <dbReference type="EMBL" id="HIQ95519.1"/>
    </source>
</evidence>
<sequence length="336" mass="37909">MTVTIKDIATDAKVSVSTVSRVLNGSKKVSGDLQRQVMRSIEKYGYKPNVAARSLITKKTGLVAVVVADLTNPITAIHLKQISEVCMEHDKIMICCGYDMDTDKAVAVLDKMLERAVDGLIFMGIQLREDILEKLAQFTCPVVLANQGLPPEIKGYEFRTVTVDSYHTAMDVTRFLIEEGHERIAYIGGSREDYTNGTLRLKGFQDVMEEKRLEIPDSYVIQGEFSTESGYQGMKKIYENSRFLPTAVICGSDIIAIGVIRFLKYVKLKVPDDISVFGFDDSVENIYDPPLSTVKMYRQGEILYQALFDEEGERNSRTYFPYKLLRRNSTRKLNGT</sequence>
<dbReference type="SMART" id="SM00354">
    <property type="entry name" value="HTH_LACI"/>
    <property type="match status" value="1"/>
</dbReference>
<dbReference type="SUPFAM" id="SSF53822">
    <property type="entry name" value="Periplasmic binding protein-like I"/>
    <property type="match status" value="1"/>
</dbReference>
<dbReference type="GO" id="GO:0000976">
    <property type="term" value="F:transcription cis-regulatory region binding"/>
    <property type="evidence" value="ECO:0007669"/>
    <property type="project" value="TreeGrafter"/>
</dbReference>
<protein>
    <submittedName>
        <fullName evidence="5">LacI family DNA-binding transcriptional regulator</fullName>
    </submittedName>
</protein>
<dbReference type="EMBL" id="DVFT01000042">
    <property type="protein sequence ID" value="HIQ95519.1"/>
    <property type="molecule type" value="Genomic_DNA"/>
</dbReference>
<dbReference type="Pfam" id="PF00356">
    <property type="entry name" value="LacI"/>
    <property type="match status" value="1"/>
</dbReference>
<organism evidence="5 6">
    <name type="scientific">Candidatus Limivivens merdigallinarum</name>
    <dbReference type="NCBI Taxonomy" id="2840859"/>
    <lineage>
        <taxon>Bacteria</taxon>
        <taxon>Bacillati</taxon>
        <taxon>Bacillota</taxon>
        <taxon>Clostridia</taxon>
        <taxon>Lachnospirales</taxon>
        <taxon>Lachnospiraceae</taxon>
        <taxon>Lachnospiraceae incertae sedis</taxon>
        <taxon>Candidatus Limivivens</taxon>
    </lineage>
</organism>
<dbReference type="CDD" id="cd01392">
    <property type="entry name" value="HTH_LacI"/>
    <property type="match status" value="1"/>
</dbReference>
<feature type="domain" description="HTH lacI-type" evidence="4">
    <location>
        <begin position="3"/>
        <end position="57"/>
    </location>
</feature>
<dbReference type="Gene3D" id="1.10.260.40">
    <property type="entry name" value="lambda repressor-like DNA-binding domains"/>
    <property type="match status" value="1"/>
</dbReference>
<gene>
    <name evidence="5" type="ORF">IAB26_03055</name>
</gene>
<dbReference type="Pfam" id="PF13377">
    <property type="entry name" value="Peripla_BP_3"/>
    <property type="match status" value="1"/>
</dbReference>
<keyword evidence="1" id="KW-0805">Transcription regulation</keyword>
<keyword evidence="3" id="KW-0804">Transcription</keyword>
<name>A0A9D0ZTI1_9FIRM</name>
<reference evidence="5" key="2">
    <citation type="journal article" date="2021" name="PeerJ">
        <title>Extensive microbial diversity within the chicken gut microbiome revealed by metagenomics and culture.</title>
        <authorList>
            <person name="Gilroy R."/>
            <person name="Ravi A."/>
            <person name="Getino M."/>
            <person name="Pursley I."/>
            <person name="Horton D.L."/>
            <person name="Alikhan N.F."/>
            <person name="Baker D."/>
            <person name="Gharbi K."/>
            <person name="Hall N."/>
            <person name="Watson M."/>
            <person name="Adriaenssens E.M."/>
            <person name="Foster-Nyarko E."/>
            <person name="Jarju S."/>
            <person name="Secka A."/>
            <person name="Antonio M."/>
            <person name="Oren A."/>
            <person name="Chaudhuri R.R."/>
            <person name="La Ragione R."/>
            <person name="Hildebrand F."/>
            <person name="Pallen M.J."/>
        </authorList>
    </citation>
    <scope>NUCLEOTIDE SEQUENCE</scope>
    <source>
        <strain evidence="5">ChiSjej3B21-11622</strain>
    </source>
</reference>
<evidence type="ECO:0000259" key="4">
    <source>
        <dbReference type="PROSITE" id="PS50932"/>
    </source>
</evidence>